<dbReference type="STRING" id="667725.A0A0L0G3K7"/>
<evidence type="ECO:0000313" key="3">
    <source>
        <dbReference type="Proteomes" id="UP000054560"/>
    </source>
</evidence>
<gene>
    <name evidence="2" type="ORF">SARC_04129</name>
</gene>
<evidence type="ECO:0000259" key="1">
    <source>
        <dbReference type="Pfam" id="PF12697"/>
    </source>
</evidence>
<dbReference type="OrthoDB" id="191283at2759"/>
<name>A0A0L0G3K7_9EUKA</name>
<evidence type="ECO:0000313" key="2">
    <source>
        <dbReference type="EMBL" id="KNC83630.1"/>
    </source>
</evidence>
<reference evidence="2 3" key="1">
    <citation type="submission" date="2011-02" db="EMBL/GenBank/DDBJ databases">
        <title>The Genome Sequence of Sphaeroforma arctica JP610.</title>
        <authorList>
            <consortium name="The Broad Institute Genome Sequencing Platform"/>
            <person name="Russ C."/>
            <person name="Cuomo C."/>
            <person name="Young S.K."/>
            <person name="Zeng Q."/>
            <person name="Gargeya S."/>
            <person name="Alvarado L."/>
            <person name="Berlin A."/>
            <person name="Chapman S.B."/>
            <person name="Chen Z."/>
            <person name="Freedman E."/>
            <person name="Gellesch M."/>
            <person name="Goldberg J."/>
            <person name="Griggs A."/>
            <person name="Gujja S."/>
            <person name="Heilman E."/>
            <person name="Heiman D."/>
            <person name="Howarth C."/>
            <person name="Mehta T."/>
            <person name="Neiman D."/>
            <person name="Pearson M."/>
            <person name="Roberts A."/>
            <person name="Saif S."/>
            <person name="Shea T."/>
            <person name="Shenoy N."/>
            <person name="Sisk P."/>
            <person name="Stolte C."/>
            <person name="Sykes S."/>
            <person name="White J."/>
            <person name="Yandava C."/>
            <person name="Burger G."/>
            <person name="Gray M.W."/>
            <person name="Holland P.W.H."/>
            <person name="King N."/>
            <person name="Lang F.B.F."/>
            <person name="Roger A.J."/>
            <person name="Ruiz-Trillo I."/>
            <person name="Haas B."/>
            <person name="Nusbaum C."/>
            <person name="Birren B."/>
        </authorList>
    </citation>
    <scope>NUCLEOTIDE SEQUENCE [LARGE SCALE GENOMIC DNA]</scope>
    <source>
        <strain evidence="2 3">JP610</strain>
    </source>
</reference>
<proteinExistence type="predicted"/>
<dbReference type="Gene3D" id="3.40.50.1820">
    <property type="entry name" value="alpha/beta hydrolase"/>
    <property type="match status" value="1"/>
</dbReference>
<keyword evidence="3" id="KW-1185">Reference proteome</keyword>
<dbReference type="EMBL" id="KQ241819">
    <property type="protein sequence ID" value="KNC83630.1"/>
    <property type="molecule type" value="Genomic_DNA"/>
</dbReference>
<dbReference type="GeneID" id="25904633"/>
<protein>
    <recommendedName>
        <fullName evidence="1">AB hydrolase-1 domain-containing protein</fullName>
    </recommendedName>
</protein>
<dbReference type="InterPro" id="IPR029058">
    <property type="entry name" value="AB_hydrolase_fold"/>
</dbReference>
<dbReference type="Pfam" id="PF12697">
    <property type="entry name" value="Abhydrolase_6"/>
    <property type="match status" value="1"/>
</dbReference>
<sequence>MRILAHALTHSTLATTSYKKACRSLHSTASDAIPVMVNPALGIPGGVYKYFTELLETENPQLKCKPTLDYYGDNGRSEVKVEDWGVMAEEVIAQVEKVVYADKTNPRPVIGLGHSFGGCAHKIAAFKRPDLYRGVIMIDSPMFNPVSRTGMVSLKALGKLDQVIPARAATVRRRSVFSSMEEVRSRLTGRGIYRKWHPECFEAFLRTGFVQNPDGTVRLLGPVANEISIYDSSPADIGLTTTGLYTDTDTPMAYIYAHNPEDRLIFGPDVLYLRNKLRHTSVVPMPDHGGHMWPLDHPEEAAKYISSLMVDIGIVPAPVLERPVPEQTVECC</sequence>
<accession>A0A0L0G3K7</accession>
<organism evidence="2 3">
    <name type="scientific">Sphaeroforma arctica JP610</name>
    <dbReference type="NCBI Taxonomy" id="667725"/>
    <lineage>
        <taxon>Eukaryota</taxon>
        <taxon>Ichthyosporea</taxon>
        <taxon>Ichthyophonida</taxon>
        <taxon>Sphaeroforma</taxon>
    </lineage>
</organism>
<dbReference type="SUPFAM" id="SSF53474">
    <property type="entry name" value="alpha/beta-Hydrolases"/>
    <property type="match status" value="1"/>
</dbReference>
<dbReference type="InterPro" id="IPR000073">
    <property type="entry name" value="AB_hydrolase_1"/>
</dbReference>
<dbReference type="AlphaFoldDB" id="A0A0L0G3K7"/>
<dbReference type="RefSeq" id="XP_014157532.1">
    <property type="nucleotide sequence ID" value="XM_014302057.1"/>
</dbReference>
<dbReference type="Proteomes" id="UP000054560">
    <property type="component" value="Unassembled WGS sequence"/>
</dbReference>
<feature type="domain" description="AB hydrolase-1" evidence="1">
    <location>
        <begin position="67"/>
        <end position="302"/>
    </location>
</feature>